<organism evidence="4 5">
    <name type="scientific">Streptomyces cinnamoneus</name>
    <name type="common">Streptoverticillium cinnamoneum</name>
    <dbReference type="NCBI Taxonomy" id="53446"/>
    <lineage>
        <taxon>Bacteria</taxon>
        <taxon>Bacillati</taxon>
        <taxon>Actinomycetota</taxon>
        <taxon>Actinomycetes</taxon>
        <taxon>Kitasatosporales</taxon>
        <taxon>Streptomycetaceae</taxon>
        <taxon>Streptomyces</taxon>
        <taxon>Streptomyces cinnamoneus group</taxon>
    </lineage>
</organism>
<proteinExistence type="predicted"/>
<feature type="chain" id="PRO_5037846763" evidence="3">
    <location>
        <begin position="38"/>
        <end position="311"/>
    </location>
</feature>
<dbReference type="EMBL" id="BMVB01000011">
    <property type="protein sequence ID" value="GHC56572.1"/>
    <property type="molecule type" value="Genomic_DNA"/>
</dbReference>
<dbReference type="NCBIfam" id="NF041528">
    <property type="entry name" value="strep_LAETG"/>
    <property type="match status" value="1"/>
</dbReference>
<reference evidence="4" key="1">
    <citation type="journal article" date="2014" name="Int. J. Syst. Evol. Microbiol.">
        <title>Complete genome sequence of Corynebacterium casei LMG S-19264T (=DSM 44701T), isolated from a smear-ripened cheese.</title>
        <authorList>
            <consortium name="US DOE Joint Genome Institute (JGI-PGF)"/>
            <person name="Walter F."/>
            <person name="Albersmeier A."/>
            <person name="Kalinowski J."/>
            <person name="Ruckert C."/>
        </authorList>
    </citation>
    <scope>NUCLEOTIDE SEQUENCE</scope>
    <source>
        <strain evidence="4">JCM 4633</strain>
    </source>
</reference>
<dbReference type="NCBIfam" id="NF041527">
    <property type="entry name" value="SCO1860_LAETG"/>
    <property type="match status" value="1"/>
</dbReference>
<dbReference type="NCBIfam" id="TIGR01167">
    <property type="entry name" value="LPXTG_anchor"/>
    <property type="match status" value="1"/>
</dbReference>
<evidence type="ECO:0000313" key="4">
    <source>
        <dbReference type="EMBL" id="GHC56572.1"/>
    </source>
</evidence>
<name>A0A918TQJ2_STRCJ</name>
<evidence type="ECO:0000313" key="5">
    <source>
        <dbReference type="Proteomes" id="UP000646244"/>
    </source>
</evidence>
<dbReference type="Proteomes" id="UP000646244">
    <property type="component" value="Unassembled WGS sequence"/>
</dbReference>
<feature type="region of interest" description="Disordered" evidence="1">
    <location>
        <begin position="235"/>
        <end position="276"/>
    </location>
</feature>
<keyword evidence="2" id="KW-0472">Membrane</keyword>
<feature type="signal peptide" evidence="3">
    <location>
        <begin position="1"/>
        <end position="37"/>
    </location>
</feature>
<gene>
    <name evidence="4" type="ORF">GCM10010507_36510</name>
</gene>
<feature type="transmembrane region" description="Helical" evidence="2">
    <location>
        <begin position="281"/>
        <end position="300"/>
    </location>
</feature>
<protein>
    <submittedName>
        <fullName evidence="4">LPXTG cell wall anchor domain-containing protein</fullName>
    </submittedName>
</protein>
<dbReference type="InterPro" id="IPR048202">
    <property type="entry name" value="SCO1860-like"/>
</dbReference>
<evidence type="ECO:0000256" key="2">
    <source>
        <dbReference type="SAM" id="Phobius"/>
    </source>
</evidence>
<dbReference type="RefSeq" id="WP_229844907.1">
    <property type="nucleotide sequence ID" value="NZ_BMVB01000011.1"/>
</dbReference>
<accession>A0A918TQJ2</accession>
<evidence type="ECO:0000256" key="1">
    <source>
        <dbReference type="SAM" id="MobiDB-lite"/>
    </source>
</evidence>
<keyword evidence="2" id="KW-0812">Transmembrane</keyword>
<sequence length="311" mass="30466">MFSTTSASSGMPARRFTALAATATATALALGTAPAHATDSGTAAATVLRAGLDVSLLGGTAHVPVNASLNDVKAPGDAAKTALTVTLDGVEEGRPVTILRADAATSRATADRTASKGYARLVHAAVHVPGLPLRPLVEVQQVTSEAECGTGRKPTAASNVLGSVSVLGKKVTLSATGPTKVGVPGVGDVRLDLSKTATTSRTAAATALRLDVAIDPLTLGVAKVKGTVTLVEASCETPAGTGEPAKETPATDPTPQTAAHQAAAPAKGGLAETGGSSATPYLAGAAGLLVVGGGGALLAARRRKDAAHGND</sequence>
<keyword evidence="3" id="KW-0732">Signal</keyword>
<dbReference type="AlphaFoldDB" id="A0A918TQJ2"/>
<reference evidence="4" key="2">
    <citation type="submission" date="2020-09" db="EMBL/GenBank/DDBJ databases">
        <authorList>
            <person name="Sun Q."/>
            <person name="Ohkuma M."/>
        </authorList>
    </citation>
    <scope>NUCLEOTIDE SEQUENCE</scope>
    <source>
        <strain evidence="4">JCM 4633</strain>
    </source>
</reference>
<evidence type="ECO:0000256" key="3">
    <source>
        <dbReference type="SAM" id="SignalP"/>
    </source>
</evidence>
<feature type="compositionally biased region" description="Low complexity" evidence="1">
    <location>
        <begin position="248"/>
        <end position="266"/>
    </location>
</feature>
<comment type="caution">
    <text evidence="4">The sequence shown here is derived from an EMBL/GenBank/DDBJ whole genome shotgun (WGS) entry which is preliminary data.</text>
</comment>
<keyword evidence="2" id="KW-1133">Transmembrane helix</keyword>